<sequence>MEQGYYFKSLTLMSFLVFFFAEVGVSSGLDHQLIVQFIVFALFLLSIGISIGILACFLIRRRKRHNATTKITKHLQIAGAATLFRGALVEDELDQGVGGPPAIFLQRASYRHQ</sequence>
<name>A0AAD8RKS5_LOLMU</name>
<dbReference type="Proteomes" id="UP001231189">
    <property type="component" value="Unassembled WGS sequence"/>
</dbReference>
<reference evidence="2" key="1">
    <citation type="submission" date="2023-07" db="EMBL/GenBank/DDBJ databases">
        <title>A chromosome-level genome assembly of Lolium multiflorum.</title>
        <authorList>
            <person name="Chen Y."/>
            <person name="Copetti D."/>
            <person name="Kolliker R."/>
            <person name="Studer B."/>
        </authorList>
    </citation>
    <scope>NUCLEOTIDE SEQUENCE</scope>
    <source>
        <strain evidence="2">02402/16</strain>
        <tissue evidence="2">Leaf</tissue>
    </source>
</reference>
<keyword evidence="1" id="KW-0812">Transmembrane</keyword>
<gene>
    <name evidence="2" type="ORF">QYE76_000905</name>
</gene>
<evidence type="ECO:0000256" key="1">
    <source>
        <dbReference type="SAM" id="Phobius"/>
    </source>
</evidence>
<evidence type="ECO:0000313" key="2">
    <source>
        <dbReference type="EMBL" id="KAK1626590.1"/>
    </source>
</evidence>
<organism evidence="2 3">
    <name type="scientific">Lolium multiflorum</name>
    <name type="common">Italian ryegrass</name>
    <name type="synonym">Lolium perenne subsp. multiflorum</name>
    <dbReference type="NCBI Taxonomy" id="4521"/>
    <lineage>
        <taxon>Eukaryota</taxon>
        <taxon>Viridiplantae</taxon>
        <taxon>Streptophyta</taxon>
        <taxon>Embryophyta</taxon>
        <taxon>Tracheophyta</taxon>
        <taxon>Spermatophyta</taxon>
        <taxon>Magnoliopsida</taxon>
        <taxon>Liliopsida</taxon>
        <taxon>Poales</taxon>
        <taxon>Poaceae</taxon>
        <taxon>BOP clade</taxon>
        <taxon>Pooideae</taxon>
        <taxon>Poodae</taxon>
        <taxon>Poeae</taxon>
        <taxon>Poeae Chloroplast Group 2 (Poeae type)</taxon>
        <taxon>Loliodinae</taxon>
        <taxon>Loliinae</taxon>
        <taxon>Lolium</taxon>
    </lineage>
</organism>
<proteinExistence type="predicted"/>
<keyword evidence="1" id="KW-1133">Transmembrane helix</keyword>
<dbReference type="AlphaFoldDB" id="A0AAD8RKS5"/>
<protein>
    <submittedName>
        <fullName evidence="2">Uncharacterized protein</fullName>
    </submittedName>
</protein>
<evidence type="ECO:0000313" key="3">
    <source>
        <dbReference type="Proteomes" id="UP001231189"/>
    </source>
</evidence>
<keyword evidence="3" id="KW-1185">Reference proteome</keyword>
<feature type="transmembrane region" description="Helical" evidence="1">
    <location>
        <begin position="38"/>
        <end position="59"/>
    </location>
</feature>
<dbReference type="EMBL" id="JAUUTY010000005">
    <property type="protein sequence ID" value="KAK1626590.1"/>
    <property type="molecule type" value="Genomic_DNA"/>
</dbReference>
<keyword evidence="1" id="KW-0472">Membrane</keyword>
<accession>A0AAD8RKS5</accession>
<comment type="caution">
    <text evidence="2">The sequence shown here is derived from an EMBL/GenBank/DDBJ whole genome shotgun (WGS) entry which is preliminary data.</text>
</comment>